<dbReference type="EMBL" id="KZ308119">
    <property type="protein sequence ID" value="KAG8221999.1"/>
    <property type="molecule type" value="Genomic_DNA"/>
</dbReference>
<proteinExistence type="predicted"/>
<evidence type="ECO:0000313" key="1">
    <source>
        <dbReference type="EMBL" id="KAG8221999.1"/>
    </source>
</evidence>
<sequence length="88" mass="10215">MNCAVNECKVMRLGRRSQGKLRPLEAVFRQDSDALEFFPLVNIHKKVTRISIFLCLETKHELKERSDKDEPNLTIKYIAGDPKITQKN</sequence>
<evidence type="ECO:0000313" key="2">
    <source>
        <dbReference type="Proteomes" id="UP000792457"/>
    </source>
</evidence>
<name>A0A8K0JTK1_LADFU</name>
<dbReference type="Proteomes" id="UP000792457">
    <property type="component" value="Unassembled WGS sequence"/>
</dbReference>
<comment type="caution">
    <text evidence="1">The sequence shown here is derived from an EMBL/GenBank/DDBJ whole genome shotgun (WGS) entry which is preliminary data.</text>
</comment>
<gene>
    <name evidence="1" type="ORF">J437_LFUL003379</name>
</gene>
<reference evidence="1" key="1">
    <citation type="submission" date="2013-04" db="EMBL/GenBank/DDBJ databases">
        <authorList>
            <person name="Qu J."/>
            <person name="Murali S.C."/>
            <person name="Bandaranaike D."/>
            <person name="Bellair M."/>
            <person name="Blankenburg K."/>
            <person name="Chao H."/>
            <person name="Dinh H."/>
            <person name="Doddapaneni H."/>
            <person name="Downs B."/>
            <person name="Dugan-Rocha S."/>
            <person name="Elkadiri S."/>
            <person name="Gnanaolivu R.D."/>
            <person name="Hernandez B."/>
            <person name="Javaid M."/>
            <person name="Jayaseelan J.C."/>
            <person name="Lee S."/>
            <person name="Li M."/>
            <person name="Ming W."/>
            <person name="Munidasa M."/>
            <person name="Muniz J."/>
            <person name="Nguyen L."/>
            <person name="Ongeri F."/>
            <person name="Osuji N."/>
            <person name="Pu L.-L."/>
            <person name="Puazo M."/>
            <person name="Qu C."/>
            <person name="Quiroz J."/>
            <person name="Raj R."/>
            <person name="Weissenberger G."/>
            <person name="Xin Y."/>
            <person name="Zou X."/>
            <person name="Han Y."/>
            <person name="Richards S."/>
            <person name="Worley K."/>
            <person name="Muzny D."/>
            <person name="Gibbs R."/>
        </authorList>
    </citation>
    <scope>NUCLEOTIDE SEQUENCE</scope>
    <source>
        <strain evidence="1">Sampled in the wild</strain>
    </source>
</reference>
<dbReference type="AlphaFoldDB" id="A0A8K0JTK1"/>
<accession>A0A8K0JTK1</accession>
<keyword evidence="2" id="KW-1185">Reference proteome</keyword>
<dbReference type="OrthoDB" id="6778856at2759"/>
<organism evidence="1 2">
    <name type="scientific">Ladona fulva</name>
    <name type="common">Scarce chaser dragonfly</name>
    <name type="synonym">Libellula fulva</name>
    <dbReference type="NCBI Taxonomy" id="123851"/>
    <lineage>
        <taxon>Eukaryota</taxon>
        <taxon>Metazoa</taxon>
        <taxon>Ecdysozoa</taxon>
        <taxon>Arthropoda</taxon>
        <taxon>Hexapoda</taxon>
        <taxon>Insecta</taxon>
        <taxon>Pterygota</taxon>
        <taxon>Palaeoptera</taxon>
        <taxon>Odonata</taxon>
        <taxon>Epiprocta</taxon>
        <taxon>Anisoptera</taxon>
        <taxon>Libelluloidea</taxon>
        <taxon>Libellulidae</taxon>
        <taxon>Ladona</taxon>
    </lineage>
</organism>
<protein>
    <submittedName>
        <fullName evidence="1">Uncharacterized protein</fullName>
    </submittedName>
</protein>
<reference evidence="1" key="2">
    <citation type="submission" date="2017-10" db="EMBL/GenBank/DDBJ databases">
        <title>Ladona fulva Genome sequencing and assembly.</title>
        <authorList>
            <person name="Murali S."/>
            <person name="Richards S."/>
            <person name="Bandaranaike D."/>
            <person name="Bellair M."/>
            <person name="Blankenburg K."/>
            <person name="Chao H."/>
            <person name="Dinh H."/>
            <person name="Doddapaneni H."/>
            <person name="Dugan-Rocha S."/>
            <person name="Elkadiri S."/>
            <person name="Gnanaolivu R."/>
            <person name="Hernandez B."/>
            <person name="Skinner E."/>
            <person name="Javaid M."/>
            <person name="Lee S."/>
            <person name="Li M."/>
            <person name="Ming W."/>
            <person name="Munidasa M."/>
            <person name="Muniz J."/>
            <person name="Nguyen L."/>
            <person name="Hughes D."/>
            <person name="Osuji N."/>
            <person name="Pu L.-L."/>
            <person name="Puazo M."/>
            <person name="Qu C."/>
            <person name="Quiroz J."/>
            <person name="Raj R."/>
            <person name="Weissenberger G."/>
            <person name="Xin Y."/>
            <person name="Zou X."/>
            <person name="Han Y."/>
            <person name="Worley K."/>
            <person name="Muzny D."/>
            <person name="Gibbs R."/>
        </authorList>
    </citation>
    <scope>NUCLEOTIDE SEQUENCE</scope>
    <source>
        <strain evidence="1">Sampled in the wild</strain>
    </source>
</reference>